<comment type="cofactor">
    <cofactor evidence="1">
        <name>Mn(2+)</name>
        <dbReference type="ChEBI" id="CHEBI:29035"/>
    </cofactor>
</comment>
<comment type="catalytic activity">
    <reaction evidence="13">
        <text>guanosine 3',5'-bis(diphosphate) + H2O = GDP + diphosphate + H(+)</text>
        <dbReference type="Rhea" id="RHEA:14253"/>
        <dbReference type="ChEBI" id="CHEBI:15377"/>
        <dbReference type="ChEBI" id="CHEBI:15378"/>
        <dbReference type="ChEBI" id="CHEBI:33019"/>
        <dbReference type="ChEBI" id="CHEBI:58189"/>
        <dbReference type="ChEBI" id="CHEBI:77828"/>
        <dbReference type="EC" id="3.1.7.2"/>
    </reaction>
</comment>
<dbReference type="PANTHER" id="PTHR46246:SF1">
    <property type="entry name" value="GUANOSINE-3',5'-BIS(DIPHOSPHATE) 3'-PYROPHOSPHOHYDROLASE MESH1"/>
    <property type="match status" value="1"/>
</dbReference>
<dbReference type="Pfam" id="PF13328">
    <property type="entry name" value="HD_4"/>
    <property type="match status" value="1"/>
</dbReference>
<dbReference type="SMART" id="SM00034">
    <property type="entry name" value="CLECT"/>
    <property type="match status" value="1"/>
</dbReference>
<dbReference type="InterPro" id="IPR003607">
    <property type="entry name" value="HD/PDEase_dom"/>
</dbReference>
<dbReference type="EMBL" id="OB661071">
    <property type="protein sequence ID" value="CAD7227218.1"/>
    <property type="molecule type" value="Genomic_DNA"/>
</dbReference>
<keyword evidence="5" id="KW-1015">Disulfide bond</keyword>
<evidence type="ECO:0000256" key="5">
    <source>
        <dbReference type="ARBA" id="ARBA00023157"/>
    </source>
</evidence>
<dbReference type="OrthoDB" id="430679at2759"/>
<dbReference type="AlphaFoldDB" id="A0A7R8WDP5"/>
<dbReference type="PROSITE" id="PS00021">
    <property type="entry name" value="KRINGLE_1"/>
    <property type="match status" value="1"/>
</dbReference>
<dbReference type="GO" id="GO:0008893">
    <property type="term" value="F:guanosine-3',5'-bis(diphosphate) 3'-diphosphatase activity"/>
    <property type="evidence" value="ECO:0007669"/>
    <property type="project" value="UniProtKB-EC"/>
</dbReference>
<comment type="function">
    <text evidence="8">ppGpp hydrolyzing enzyme involved in starvation response.</text>
</comment>
<dbReference type="InterPro" id="IPR016187">
    <property type="entry name" value="CTDL_fold"/>
</dbReference>
<accession>A0A7R8WDP5</accession>
<dbReference type="SUPFAM" id="SSF56436">
    <property type="entry name" value="C-type lectin-like"/>
    <property type="match status" value="1"/>
</dbReference>
<keyword evidence="2 14" id="KW-0420">Kringle</keyword>
<evidence type="ECO:0000256" key="3">
    <source>
        <dbReference type="ARBA" id="ARBA00022723"/>
    </source>
</evidence>
<evidence type="ECO:0000256" key="7">
    <source>
        <dbReference type="ARBA" id="ARBA00024387"/>
    </source>
</evidence>
<dbReference type="PROSITE" id="PS50070">
    <property type="entry name" value="KRINGLE_2"/>
    <property type="match status" value="1"/>
</dbReference>
<dbReference type="Gene3D" id="1.10.3210.10">
    <property type="entry name" value="Hypothetical protein af1432"/>
    <property type="match status" value="1"/>
</dbReference>
<evidence type="ECO:0000256" key="8">
    <source>
        <dbReference type="ARBA" id="ARBA00037781"/>
    </source>
</evidence>
<evidence type="ECO:0000313" key="15">
    <source>
        <dbReference type="EMBL" id="CAD7227218.1"/>
    </source>
</evidence>
<dbReference type="Gene3D" id="3.10.100.10">
    <property type="entry name" value="Mannose-Binding Protein A, subunit A"/>
    <property type="match status" value="1"/>
</dbReference>
<evidence type="ECO:0000256" key="9">
    <source>
        <dbReference type="ARBA" id="ARBA00038354"/>
    </source>
</evidence>
<evidence type="ECO:0000256" key="13">
    <source>
        <dbReference type="ARBA" id="ARBA00047968"/>
    </source>
</evidence>
<keyword evidence="4" id="KW-0378">Hydrolase</keyword>
<evidence type="ECO:0000256" key="11">
    <source>
        <dbReference type="ARBA" id="ARBA00041464"/>
    </source>
</evidence>
<dbReference type="PANTHER" id="PTHR46246">
    <property type="entry name" value="GUANOSINE-3',5'-BIS(DIPHOSPHATE) 3'-PYROPHOSPHOHYDROLASE MESH1"/>
    <property type="match status" value="1"/>
</dbReference>
<protein>
    <recommendedName>
        <fullName evidence="10">Guanosine-3',5'-bis(diphosphate) 3'-pyrophosphohydrolase MESH1</fullName>
        <ecNumber evidence="7">3.1.7.2</ecNumber>
    </recommendedName>
    <alternativeName>
        <fullName evidence="11">Metazoan SpoT homolog 1</fullName>
    </alternativeName>
    <alternativeName>
        <fullName evidence="12">Penta-phosphate guanosine-3'-pyrophosphohydrolase</fullName>
    </alternativeName>
</protein>
<sequence length="614" mass="68883">MYVASSIFLVCLFFEWMEMAHSQTCPSPGVELGGICYQYFTDHKYYEAASSHCEELGGRLADISQNRDLVHDLWDTFGEQSEQNNDNGFWVGAHARKYPQSFSCSSPEECIEFWDDFVKDRSVFAKKEPNNSTNRKGGTCGNIRRCEKRGNNEPCEPPARFGRLYDSRCEKPLGFVCQFDKPTSSEDCPGPFPDIPGTLKQSDEGDLKYLETITYSCSDGEEIIGTCRGTLGFMLSTGFCGDLDWTNATALVEQAKRPPPGLPTTFRPLATTFRPESNFLGNPAGDDSNFIDGSRKKARNFCRNPDLDPKGPWCFKAINSRKGGKAEFGHCDIPFCQGFSPNPQESTTPRPSGGLAEDPRFNEVNPWEKKNFPDNKCFLPIDLTPYKIKLAELQRRLEELQQQRERNLALRGPKKTMDLSGNRTSCTDLAKVISCMNFAAVKHRSQRRKDPEATPYVNHVIGVANILVTEGGVEDVNTILAAILHDTVEDTDTTLEEIAAEFGESVCSIVGEVTDDKTLSKEERKQKQVQTAPTKSLEAKRVKLADKLYNLRDLQRSTPVGWTDQRVREYFIWARDVVRGLKGACPPLEEKLENMFQQMLSADASSDSSELKSK</sequence>
<dbReference type="InterPro" id="IPR016186">
    <property type="entry name" value="C-type_lectin-like/link_sf"/>
</dbReference>
<evidence type="ECO:0000256" key="12">
    <source>
        <dbReference type="ARBA" id="ARBA00041770"/>
    </source>
</evidence>
<dbReference type="InterPro" id="IPR001304">
    <property type="entry name" value="C-type_lectin-like"/>
</dbReference>
<evidence type="ECO:0000256" key="2">
    <source>
        <dbReference type="ARBA" id="ARBA00022572"/>
    </source>
</evidence>
<dbReference type="SUPFAM" id="SSF57440">
    <property type="entry name" value="Kringle-like"/>
    <property type="match status" value="1"/>
</dbReference>
<dbReference type="InterPro" id="IPR038178">
    <property type="entry name" value="Kringle_sf"/>
</dbReference>
<dbReference type="PROSITE" id="PS50041">
    <property type="entry name" value="C_TYPE_LECTIN_2"/>
    <property type="match status" value="1"/>
</dbReference>
<evidence type="ECO:0000256" key="6">
    <source>
        <dbReference type="ARBA" id="ARBA00023211"/>
    </source>
</evidence>
<dbReference type="InterPro" id="IPR000001">
    <property type="entry name" value="Kringle"/>
</dbReference>
<dbReference type="CDD" id="cd00037">
    <property type="entry name" value="CLECT"/>
    <property type="match status" value="1"/>
</dbReference>
<dbReference type="Gene3D" id="2.40.20.10">
    <property type="entry name" value="Plasminogen Kringle 4"/>
    <property type="match status" value="1"/>
</dbReference>
<comment type="similarity">
    <text evidence="9">Belongs to the MESH1 family.</text>
</comment>
<dbReference type="SUPFAM" id="SSF109604">
    <property type="entry name" value="HD-domain/PDEase-like"/>
    <property type="match status" value="1"/>
</dbReference>
<dbReference type="FunFam" id="1.10.3210.10:FF:000012">
    <property type="entry name" value="HD domain containing 3"/>
    <property type="match status" value="1"/>
</dbReference>
<evidence type="ECO:0000256" key="4">
    <source>
        <dbReference type="ARBA" id="ARBA00022801"/>
    </source>
</evidence>
<proteinExistence type="inferred from homology"/>
<dbReference type="EC" id="3.1.7.2" evidence="7"/>
<gene>
    <name evidence="15" type="ORF">CTOB1V02_LOCUS5126</name>
</gene>
<evidence type="ECO:0000256" key="10">
    <source>
        <dbReference type="ARBA" id="ARBA00040793"/>
    </source>
</evidence>
<dbReference type="InterPro" id="IPR052194">
    <property type="entry name" value="MESH1"/>
</dbReference>
<dbReference type="InterPro" id="IPR018056">
    <property type="entry name" value="Kringle_CS"/>
</dbReference>
<name>A0A7R8WDP5_9CRUS</name>
<dbReference type="SMART" id="SM00471">
    <property type="entry name" value="HDc"/>
    <property type="match status" value="1"/>
</dbReference>
<evidence type="ECO:0000256" key="14">
    <source>
        <dbReference type="PROSITE-ProRule" id="PRU00121"/>
    </source>
</evidence>
<keyword evidence="3" id="KW-0479">Metal-binding</keyword>
<dbReference type="InterPro" id="IPR013806">
    <property type="entry name" value="Kringle-like"/>
</dbReference>
<reference evidence="15" key="1">
    <citation type="submission" date="2020-11" db="EMBL/GenBank/DDBJ databases">
        <authorList>
            <person name="Tran Van P."/>
        </authorList>
    </citation>
    <scope>NUCLEOTIDE SEQUENCE</scope>
</reference>
<evidence type="ECO:0000256" key="1">
    <source>
        <dbReference type="ARBA" id="ARBA00001936"/>
    </source>
</evidence>
<dbReference type="GO" id="GO:0046872">
    <property type="term" value="F:metal ion binding"/>
    <property type="evidence" value="ECO:0007669"/>
    <property type="project" value="UniProtKB-KW"/>
</dbReference>
<dbReference type="CDD" id="cd00077">
    <property type="entry name" value="HDc"/>
    <property type="match status" value="1"/>
</dbReference>
<comment type="caution">
    <text evidence="14">Lacks conserved residue(s) required for the propagation of feature annotation.</text>
</comment>
<keyword evidence="6" id="KW-0464">Manganese</keyword>
<organism evidence="15">
    <name type="scientific">Cyprideis torosa</name>
    <dbReference type="NCBI Taxonomy" id="163714"/>
    <lineage>
        <taxon>Eukaryota</taxon>
        <taxon>Metazoa</taxon>
        <taxon>Ecdysozoa</taxon>
        <taxon>Arthropoda</taxon>
        <taxon>Crustacea</taxon>
        <taxon>Oligostraca</taxon>
        <taxon>Ostracoda</taxon>
        <taxon>Podocopa</taxon>
        <taxon>Podocopida</taxon>
        <taxon>Cytherocopina</taxon>
        <taxon>Cytheroidea</taxon>
        <taxon>Cytherideidae</taxon>
        <taxon>Cyprideis</taxon>
    </lineage>
</organism>